<dbReference type="InterPro" id="IPR023166">
    <property type="entry name" value="BaiN-like_dom_sf"/>
</dbReference>
<dbReference type="InterPro" id="IPR057661">
    <property type="entry name" value="RsdA/BaiN/AoA(So)_Rossmann"/>
</dbReference>
<dbReference type="InterPro" id="IPR004792">
    <property type="entry name" value="BaiN-like"/>
</dbReference>
<evidence type="ECO:0000256" key="2">
    <source>
        <dbReference type="ARBA" id="ARBA00022630"/>
    </source>
</evidence>
<sequence length="539" mass="58416">MASIAFAAVCQTRHNIVRHCSVFHFVPTVNHKRTRERSCSTHAICQATKGSPGLADIGGVGLLGSLTLPASGDKDTHTTMSVFQTIKEVNVTCLRNASVNIVFFALKSKEELLVVVGAGAAGVYGAIHAKTVAPHLTVVVIEKGKPLSKVKVSGGGRCNVTNGHCVDNMILAENYPRGHKELKGSFFNMHGPVDTMSWFASHGVELKTEDDGRVFPVSDSSSSIIDCLMSEVKQRGVSLQTKKSVSAVSILYSGKFLLEVEQLPSHHAERVEADYLLIASGSNRQGYTLASQLGHSIVDPVPSLFTFKIEDLHLRELSGVTFPKVKVRLKLDSVQKNIPHLTQVGPMLVTHWGLSGPVILRLSAWGARLLFSSSYKGRLFVDFVPDLHVENLKSILSRHKHQYAKQKVLNSCPPEFGISKRFWSYVLERQGLSGDTLWASISNNSLMSIGSLLKDCIFEVTGKGQFKDEFVTAGGVPLSEISLNTMESKICPRLFFAGEILNVDGVTGGFNFQNAWSGGFIAGTTIGGLALCSSYPSSK</sequence>
<dbReference type="PANTHER" id="PTHR42887">
    <property type="entry name" value="OS12G0638800 PROTEIN"/>
    <property type="match status" value="1"/>
</dbReference>
<gene>
    <name evidence="6" type="ORF">Fmac_016776</name>
</gene>
<dbReference type="AlphaFoldDB" id="A0ABD1MIC9"/>
<organism evidence="6 7">
    <name type="scientific">Flemingia macrophylla</name>
    <dbReference type="NCBI Taxonomy" id="520843"/>
    <lineage>
        <taxon>Eukaryota</taxon>
        <taxon>Viridiplantae</taxon>
        <taxon>Streptophyta</taxon>
        <taxon>Embryophyta</taxon>
        <taxon>Tracheophyta</taxon>
        <taxon>Spermatophyta</taxon>
        <taxon>Magnoliopsida</taxon>
        <taxon>eudicotyledons</taxon>
        <taxon>Gunneridae</taxon>
        <taxon>Pentapetalae</taxon>
        <taxon>rosids</taxon>
        <taxon>fabids</taxon>
        <taxon>Fabales</taxon>
        <taxon>Fabaceae</taxon>
        <taxon>Papilionoideae</taxon>
        <taxon>50 kb inversion clade</taxon>
        <taxon>NPAAA clade</taxon>
        <taxon>indigoferoid/millettioid clade</taxon>
        <taxon>Phaseoleae</taxon>
        <taxon>Flemingia</taxon>
    </lineage>
</organism>
<evidence type="ECO:0000259" key="4">
    <source>
        <dbReference type="Pfam" id="PF03486"/>
    </source>
</evidence>
<dbReference type="Gene3D" id="3.50.50.60">
    <property type="entry name" value="FAD/NAD(P)-binding domain"/>
    <property type="match status" value="1"/>
</dbReference>
<feature type="domain" description="RsdA/BaiN/AoA(So)-like Rossmann fold-like" evidence="4">
    <location>
        <begin position="113"/>
        <end position="524"/>
    </location>
</feature>
<evidence type="ECO:0000313" key="7">
    <source>
        <dbReference type="Proteomes" id="UP001603857"/>
    </source>
</evidence>
<keyword evidence="3" id="KW-0274">FAD</keyword>
<keyword evidence="2" id="KW-0285">Flavoprotein</keyword>
<dbReference type="NCBIfam" id="TIGR00275">
    <property type="entry name" value="aminoacetone oxidase family FAD-binding enzyme"/>
    <property type="match status" value="1"/>
</dbReference>
<dbReference type="PANTHER" id="PTHR42887:SF2">
    <property type="entry name" value="OS12G0638800 PROTEIN"/>
    <property type="match status" value="1"/>
</dbReference>
<dbReference type="Pfam" id="PF22780">
    <property type="entry name" value="HI0933_like_1st"/>
    <property type="match status" value="1"/>
</dbReference>
<protein>
    <recommendedName>
        <fullName evidence="8">FAD/NAD(P)-binding oxidoreductase family protein</fullName>
    </recommendedName>
</protein>
<dbReference type="SUPFAM" id="SSF160996">
    <property type="entry name" value="HI0933 insert domain-like"/>
    <property type="match status" value="1"/>
</dbReference>
<evidence type="ECO:0000256" key="3">
    <source>
        <dbReference type="ARBA" id="ARBA00022827"/>
    </source>
</evidence>
<keyword evidence="7" id="KW-1185">Reference proteome</keyword>
<dbReference type="SUPFAM" id="SSF51905">
    <property type="entry name" value="FAD/NAD(P)-binding domain"/>
    <property type="match status" value="1"/>
</dbReference>
<dbReference type="Proteomes" id="UP001603857">
    <property type="component" value="Unassembled WGS sequence"/>
</dbReference>
<dbReference type="Gene3D" id="1.10.8.260">
    <property type="entry name" value="HI0933 insert domain-like"/>
    <property type="match status" value="1"/>
</dbReference>
<dbReference type="Gene3D" id="2.40.30.10">
    <property type="entry name" value="Translation factors"/>
    <property type="match status" value="1"/>
</dbReference>
<dbReference type="PRINTS" id="PR00368">
    <property type="entry name" value="FADPNR"/>
</dbReference>
<dbReference type="Pfam" id="PF03486">
    <property type="entry name" value="HI0933_like"/>
    <property type="match status" value="1"/>
</dbReference>
<evidence type="ECO:0000256" key="1">
    <source>
        <dbReference type="ARBA" id="ARBA00001974"/>
    </source>
</evidence>
<evidence type="ECO:0000259" key="5">
    <source>
        <dbReference type="Pfam" id="PF22780"/>
    </source>
</evidence>
<name>A0ABD1MIC9_9FABA</name>
<reference evidence="6 7" key="1">
    <citation type="submission" date="2024-08" db="EMBL/GenBank/DDBJ databases">
        <title>Insights into the chromosomal genome structure of Flemingia macrophylla.</title>
        <authorList>
            <person name="Ding Y."/>
            <person name="Zhao Y."/>
            <person name="Bi W."/>
            <person name="Wu M."/>
            <person name="Zhao G."/>
            <person name="Gong Y."/>
            <person name="Li W."/>
            <person name="Zhang P."/>
        </authorList>
    </citation>
    <scope>NUCLEOTIDE SEQUENCE [LARGE SCALE GENOMIC DNA]</scope>
    <source>
        <strain evidence="6">DYQJB</strain>
        <tissue evidence="6">Leaf</tissue>
    </source>
</reference>
<evidence type="ECO:0008006" key="8">
    <source>
        <dbReference type="Google" id="ProtNLM"/>
    </source>
</evidence>
<feature type="domain" description="RsdA/BaiN/AoA(So)-like insert" evidence="5">
    <location>
        <begin position="301"/>
        <end position="471"/>
    </location>
</feature>
<evidence type="ECO:0000313" key="6">
    <source>
        <dbReference type="EMBL" id="KAL2335563.1"/>
    </source>
</evidence>
<dbReference type="EMBL" id="JBGMDY010000005">
    <property type="protein sequence ID" value="KAL2335563.1"/>
    <property type="molecule type" value="Genomic_DNA"/>
</dbReference>
<dbReference type="InterPro" id="IPR055178">
    <property type="entry name" value="RsdA/BaiN/AoA(So)-like_dom"/>
</dbReference>
<accession>A0ABD1MIC9</accession>
<dbReference type="InterPro" id="IPR036188">
    <property type="entry name" value="FAD/NAD-bd_sf"/>
</dbReference>
<comment type="cofactor">
    <cofactor evidence="1">
        <name>FAD</name>
        <dbReference type="ChEBI" id="CHEBI:57692"/>
    </cofactor>
</comment>
<comment type="caution">
    <text evidence="6">The sequence shown here is derived from an EMBL/GenBank/DDBJ whole genome shotgun (WGS) entry which is preliminary data.</text>
</comment>
<proteinExistence type="predicted"/>